<accession>A0AAE0S8X2</accession>
<reference evidence="1" key="3">
    <citation type="submission" date="2023-05" db="EMBL/GenBank/DDBJ databases">
        <authorList>
            <person name="Smith C.H."/>
        </authorList>
    </citation>
    <scope>NUCLEOTIDE SEQUENCE</scope>
    <source>
        <strain evidence="1">CHS0354</strain>
        <tissue evidence="1">Mantle</tissue>
    </source>
</reference>
<sequence length="99" mass="11554">MKEIKETKITTQTMEITQTDIIGENKDLFQMIESQPNDRITTNQQPSVLKYWRFVPETVLDATLVDNYEDEAIVKKPLTLYSSRNSKMFIITSKGFLDF</sequence>
<gene>
    <name evidence="1" type="ORF">CHS0354_007911</name>
</gene>
<comment type="caution">
    <text evidence="1">The sequence shown here is derived from an EMBL/GenBank/DDBJ whole genome shotgun (WGS) entry which is preliminary data.</text>
</comment>
<keyword evidence="2" id="KW-1185">Reference proteome</keyword>
<evidence type="ECO:0000313" key="2">
    <source>
        <dbReference type="Proteomes" id="UP001195483"/>
    </source>
</evidence>
<name>A0AAE0S8X2_9BIVA</name>
<organism evidence="1 2">
    <name type="scientific">Potamilus streckersoni</name>
    <dbReference type="NCBI Taxonomy" id="2493646"/>
    <lineage>
        <taxon>Eukaryota</taxon>
        <taxon>Metazoa</taxon>
        <taxon>Spiralia</taxon>
        <taxon>Lophotrochozoa</taxon>
        <taxon>Mollusca</taxon>
        <taxon>Bivalvia</taxon>
        <taxon>Autobranchia</taxon>
        <taxon>Heteroconchia</taxon>
        <taxon>Palaeoheterodonta</taxon>
        <taxon>Unionida</taxon>
        <taxon>Unionoidea</taxon>
        <taxon>Unionidae</taxon>
        <taxon>Ambleminae</taxon>
        <taxon>Lampsilini</taxon>
        <taxon>Potamilus</taxon>
    </lineage>
</organism>
<dbReference type="Proteomes" id="UP001195483">
    <property type="component" value="Unassembled WGS sequence"/>
</dbReference>
<dbReference type="AlphaFoldDB" id="A0AAE0S8X2"/>
<reference evidence="1" key="2">
    <citation type="journal article" date="2021" name="Genome Biol. Evol.">
        <title>Developing a high-quality reference genome for a parasitic bivalve with doubly uniparental inheritance (Bivalvia: Unionida).</title>
        <authorList>
            <person name="Smith C.H."/>
        </authorList>
    </citation>
    <scope>NUCLEOTIDE SEQUENCE</scope>
    <source>
        <strain evidence="1">CHS0354</strain>
        <tissue evidence="1">Mantle</tissue>
    </source>
</reference>
<protein>
    <submittedName>
        <fullName evidence="1">Uncharacterized protein</fullName>
    </submittedName>
</protein>
<reference evidence="1" key="1">
    <citation type="journal article" date="2021" name="Genome Biol. Evol.">
        <title>A High-Quality Reference Genome for a Parasitic Bivalve with Doubly Uniparental Inheritance (Bivalvia: Unionida).</title>
        <authorList>
            <person name="Smith C.H."/>
        </authorList>
    </citation>
    <scope>NUCLEOTIDE SEQUENCE</scope>
    <source>
        <strain evidence="1">CHS0354</strain>
    </source>
</reference>
<evidence type="ECO:0000313" key="1">
    <source>
        <dbReference type="EMBL" id="KAK3587424.1"/>
    </source>
</evidence>
<proteinExistence type="predicted"/>
<dbReference type="EMBL" id="JAEAOA010000534">
    <property type="protein sequence ID" value="KAK3587424.1"/>
    <property type="molecule type" value="Genomic_DNA"/>
</dbReference>